<dbReference type="PANTHER" id="PTHR21164:SF0">
    <property type="entry name" value="CHORISMATE MUTASE AROH"/>
    <property type="match status" value="1"/>
</dbReference>
<dbReference type="Pfam" id="PF07736">
    <property type="entry name" value="CM_1"/>
    <property type="match status" value="1"/>
</dbReference>
<feature type="binding site" evidence="2">
    <location>
        <position position="6"/>
    </location>
    <ligand>
        <name>prephenate</name>
        <dbReference type="ChEBI" id="CHEBI:29934"/>
    </ligand>
</feature>
<dbReference type="GO" id="GO:0004106">
    <property type="term" value="F:chorismate mutase activity"/>
    <property type="evidence" value="ECO:0007669"/>
    <property type="project" value="UniProtKB-UniRule"/>
</dbReference>
<dbReference type="NCBIfam" id="TIGR01796">
    <property type="entry name" value="CM_mono_aroH"/>
    <property type="match status" value="1"/>
</dbReference>
<dbReference type="CDD" id="cd02185">
    <property type="entry name" value="AroH"/>
    <property type="match status" value="1"/>
</dbReference>
<dbReference type="InterPro" id="IPR008243">
    <property type="entry name" value="Chorismate_mutase_AroH"/>
</dbReference>
<dbReference type="GO" id="GO:0008652">
    <property type="term" value="P:amino acid biosynthetic process"/>
    <property type="evidence" value="ECO:0007669"/>
    <property type="project" value="UniProtKB-UniRule"/>
</dbReference>
<name>A0A4R6ZRL6_9LIST</name>
<keyword evidence="2 3" id="KW-0057">Aromatic amino acid biosynthesis</keyword>
<gene>
    <name evidence="4" type="ORF">DFP96_101250</name>
</gene>
<dbReference type="EC" id="5.4.99.5" evidence="1 3"/>
<comment type="catalytic activity">
    <reaction evidence="3">
        <text>chorismate = prephenate</text>
        <dbReference type="Rhea" id="RHEA:13897"/>
        <dbReference type="ChEBI" id="CHEBI:29748"/>
        <dbReference type="ChEBI" id="CHEBI:29934"/>
        <dbReference type="EC" id="5.4.99.5"/>
    </reaction>
</comment>
<dbReference type="GO" id="GO:0009073">
    <property type="term" value="P:aromatic amino acid family biosynthetic process"/>
    <property type="evidence" value="ECO:0007669"/>
    <property type="project" value="UniProtKB-UniRule"/>
</dbReference>
<protein>
    <recommendedName>
        <fullName evidence="1 3">chorismate mutase</fullName>
        <ecNumber evidence="1 3">5.4.99.5</ecNumber>
    </recommendedName>
</protein>
<dbReference type="SUPFAM" id="SSF55298">
    <property type="entry name" value="YjgF-like"/>
    <property type="match status" value="1"/>
</dbReference>
<evidence type="ECO:0000256" key="2">
    <source>
        <dbReference type="PIRSR" id="PIRSR005965-1"/>
    </source>
</evidence>
<comment type="caution">
    <text evidence="4">The sequence shown here is derived from an EMBL/GenBank/DDBJ whole genome shotgun (WGS) entry which is preliminary data.</text>
</comment>
<keyword evidence="5" id="KW-1185">Reference proteome</keyword>
<dbReference type="PROSITE" id="PS51167">
    <property type="entry name" value="CHORISMATE_MUT_1"/>
    <property type="match status" value="1"/>
</dbReference>
<evidence type="ECO:0000313" key="5">
    <source>
        <dbReference type="Proteomes" id="UP000295558"/>
    </source>
</evidence>
<sequence length="121" mass="12953">MIRGIRGATTVVENTPEAIYEATVALFQAIVTENNLTPDVISSVLTSVTSDLNAAFPAKPIRELAGFQFVPVMGVMEIPVTGALAMCIRLMVNAEVGEVVQKDVVHVYLEGAKVLRPDLAQ</sequence>
<feature type="binding site" evidence="2">
    <location>
        <position position="89"/>
    </location>
    <ligand>
        <name>prephenate</name>
        <dbReference type="ChEBI" id="CHEBI:29934"/>
    </ligand>
</feature>
<feature type="binding site" evidence="2">
    <location>
        <position position="108"/>
    </location>
    <ligand>
        <name>prephenate</name>
        <dbReference type="ChEBI" id="CHEBI:29934"/>
    </ligand>
</feature>
<dbReference type="STRING" id="1265846.PROCOU_00130"/>
<dbReference type="EMBL" id="SNZK01000001">
    <property type="protein sequence ID" value="TDR55317.1"/>
    <property type="molecule type" value="Genomic_DNA"/>
</dbReference>
<dbReference type="OrthoDB" id="9802232at2"/>
<dbReference type="PANTHER" id="PTHR21164">
    <property type="entry name" value="CHORISMATE MUTASE"/>
    <property type="match status" value="1"/>
</dbReference>
<keyword evidence="2 3" id="KW-0028">Amino-acid biosynthesis</keyword>
<dbReference type="InterPro" id="IPR035959">
    <property type="entry name" value="RutC-like_sf"/>
</dbReference>
<dbReference type="GO" id="GO:0046417">
    <property type="term" value="P:chorismate metabolic process"/>
    <property type="evidence" value="ECO:0007669"/>
    <property type="project" value="TreeGrafter"/>
</dbReference>
<keyword evidence="3" id="KW-0413">Isomerase</keyword>
<dbReference type="UniPathway" id="UPA00120">
    <property type="reaction ID" value="UER00203"/>
</dbReference>
<evidence type="ECO:0000256" key="1">
    <source>
        <dbReference type="NCBIfam" id="TIGR01796"/>
    </source>
</evidence>
<accession>A0A4R6ZRL6</accession>
<evidence type="ECO:0000313" key="4">
    <source>
        <dbReference type="EMBL" id="TDR55317.1"/>
    </source>
</evidence>
<dbReference type="Gene3D" id="3.30.1330.40">
    <property type="entry name" value="RutC-like"/>
    <property type="match status" value="1"/>
</dbReference>
<dbReference type="Proteomes" id="UP000295558">
    <property type="component" value="Unassembled WGS sequence"/>
</dbReference>
<dbReference type="PIRSF" id="PIRSF005965">
    <property type="entry name" value="Chor_mut_AroH"/>
    <property type="match status" value="1"/>
</dbReference>
<proteinExistence type="predicted"/>
<dbReference type="AlphaFoldDB" id="A0A4R6ZRL6"/>
<organism evidence="4 5">
    <name type="scientific">Listeria rocourtiae</name>
    <dbReference type="NCBI Taxonomy" id="647910"/>
    <lineage>
        <taxon>Bacteria</taxon>
        <taxon>Bacillati</taxon>
        <taxon>Bacillota</taxon>
        <taxon>Bacilli</taxon>
        <taxon>Bacillales</taxon>
        <taxon>Listeriaceae</taxon>
        <taxon>Listeria</taxon>
    </lineage>
</organism>
<evidence type="ECO:0000256" key="3">
    <source>
        <dbReference type="PROSITE-ProRule" id="PRU00514"/>
    </source>
</evidence>
<reference evidence="4 5" key="1">
    <citation type="submission" date="2019-03" db="EMBL/GenBank/DDBJ databases">
        <title>Genomic Encyclopedia of Type Strains, Phase III (KMG-III): the genomes of soil and plant-associated and newly described type strains.</title>
        <authorList>
            <person name="Whitman W."/>
        </authorList>
    </citation>
    <scope>NUCLEOTIDE SEQUENCE [LARGE SCALE GENOMIC DNA]</scope>
    <source>
        <strain evidence="4 5">CECT 7972</strain>
    </source>
</reference>